<dbReference type="EMBL" id="JBHRYH010000046">
    <property type="protein sequence ID" value="MFC3627585.1"/>
    <property type="molecule type" value="Genomic_DNA"/>
</dbReference>
<dbReference type="SMART" id="SM01034">
    <property type="entry name" value="BLUF"/>
    <property type="match status" value="1"/>
</dbReference>
<protein>
    <submittedName>
        <fullName evidence="2">BLUF domain-containing protein</fullName>
    </submittedName>
</protein>
<evidence type="ECO:0000313" key="3">
    <source>
        <dbReference type="Proteomes" id="UP001595636"/>
    </source>
</evidence>
<dbReference type="SUPFAM" id="SSF54975">
    <property type="entry name" value="Acylphosphatase/BLUF domain-like"/>
    <property type="match status" value="1"/>
</dbReference>
<dbReference type="PROSITE" id="PS50925">
    <property type="entry name" value="BLUF"/>
    <property type="match status" value="1"/>
</dbReference>
<gene>
    <name evidence="2" type="ORF">ACFOKJ_15805</name>
</gene>
<evidence type="ECO:0000313" key="2">
    <source>
        <dbReference type="EMBL" id="MFC3627585.1"/>
    </source>
</evidence>
<evidence type="ECO:0000259" key="1">
    <source>
        <dbReference type="PROSITE" id="PS50925"/>
    </source>
</evidence>
<organism evidence="2 3">
    <name type="scientific">Vogesella amnigena</name>
    <dbReference type="NCBI Taxonomy" id="1507449"/>
    <lineage>
        <taxon>Bacteria</taxon>
        <taxon>Pseudomonadati</taxon>
        <taxon>Pseudomonadota</taxon>
        <taxon>Betaproteobacteria</taxon>
        <taxon>Neisseriales</taxon>
        <taxon>Chromobacteriaceae</taxon>
        <taxon>Vogesella</taxon>
    </lineage>
</organism>
<name>A0ABV7TXV4_9NEIS</name>
<keyword evidence="3" id="KW-1185">Reference proteome</keyword>
<proteinExistence type="predicted"/>
<dbReference type="Pfam" id="PF04940">
    <property type="entry name" value="BLUF"/>
    <property type="match status" value="1"/>
</dbReference>
<sequence length="143" mass="15559">MLVRLLYASRSAQPSSQSLLETILTQSQLHNPTHGITGVLCYSGDIFMQVLEGGRSEVSALYNHIAADSRHQGVELLSFEEITERRFAGWTMGQVNLAKVNPGLLLRYSEKSQLNPFAMSGSSALALLEELIATAAIVGRSSH</sequence>
<feature type="domain" description="BLUF" evidence="1">
    <location>
        <begin position="2"/>
        <end position="93"/>
    </location>
</feature>
<dbReference type="Proteomes" id="UP001595636">
    <property type="component" value="Unassembled WGS sequence"/>
</dbReference>
<accession>A0ABV7TXV4</accession>
<comment type="caution">
    <text evidence="2">The sequence shown here is derived from an EMBL/GenBank/DDBJ whole genome shotgun (WGS) entry which is preliminary data.</text>
</comment>
<dbReference type="InterPro" id="IPR007024">
    <property type="entry name" value="BLUF_domain"/>
</dbReference>
<dbReference type="InterPro" id="IPR036046">
    <property type="entry name" value="Acylphosphatase-like_dom_sf"/>
</dbReference>
<reference evidence="3" key="1">
    <citation type="journal article" date="2019" name="Int. J. Syst. Evol. Microbiol.">
        <title>The Global Catalogue of Microorganisms (GCM) 10K type strain sequencing project: providing services to taxonomists for standard genome sequencing and annotation.</title>
        <authorList>
            <consortium name="The Broad Institute Genomics Platform"/>
            <consortium name="The Broad Institute Genome Sequencing Center for Infectious Disease"/>
            <person name="Wu L."/>
            <person name="Ma J."/>
        </authorList>
    </citation>
    <scope>NUCLEOTIDE SEQUENCE [LARGE SCALE GENOMIC DNA]</scope>
    <source>
        <strain evidence="3">KCTC 42195</strain>
    </source>
</reference>
<dbReference type="RefSeq" id="WP_390281388.1">
    <property type="nucleotide sequence ID" value="NZ_JBHRYH010000046.1"/>
</dbReference>
<dbReference type="Gene3D" id="3.30.70.100">
    <property type="match status" value="1"/>
</dbReference>